<dbReference type="UniPathway" id="UPA00031">
    <property type="reaction ID" value="UER00006"/>
</dbReference>
<dbReference type="EMBL" id="BART01034276">
    <property type="protein sequence ID" value="GAH16171.1"/>
    <property type="molecule type" value="Genomic_DNA"/>
</dbReference>
<dbReference type="AlphaFoldDB" id="X1D5Z2"/>
<protein>
    <recommendedName>
        <fullName evidence="3">ATP phosphoribosyltransferase</fullName>
        <ecNumber evidence="3">2.4.2.17</ecNumber>
    </recommendedName>
</protein>
<keyword evidence="5" id="KW-0328">Glycosyltransferase</keyword>
<evidence type="ECO:0000313" key="9">
    <source>
        <dbReference type="EMBL" id="GAH16171.1"/>
    </source>
</evidence>
<evidence type="ECO:0000256" key="1">
    <source>
        <dbReference type="ARBA" id="ARBA00000915"/>
    </source>
</evidence>
<gene>
    <name evidence="9" type="ORF">S01H4_58635</name>
</gene>
<feature type="domain" description="ATP phosphoribosyltransferase catalytic" evidence="8">
    <location>
        <begin position="63"/>
        <end position="176"/>
    </location>
</feature>
<comment type="pathway">
    <text evidence="2">Amino-acid biosynthesis; L-histidine biosynthesis; L-histidine from 5-phospho-alpha-D-ribose 1-diphosphate: step 1/9.</text>
</comment>
<proteinExistence type="predicted"/>
<dbReference type="InterPro" id="IPR001348">
    <property type="entry name" value="ATP_PRibTrfase_HisG"/>
</dbReference>
<evidence type="ECO:0000256" key="7">
    <source>
        <dbReference type="ARBA" id="ARBA00023102"/>
    </source>
</evidence>
<evidence type="ECO:0000256" key="4">
    <source>
        <dbReference type="ARBA" id="ARBA00022605"/>
    </source>
</evidence>
<reference evidence="9" key="1">
    <citation type="journal article" date="2014" name="Front. Microbiol.">
        <title>High frequency of phylogenetically diverse reductive dehalogenase-homologous genes in deep subseafloor sedimentary metagenomes.</title>
        <authorList>
            <person name="Kawai M."/>
            <person name="Futagami T."/>
            <person name="Toyoda A."/>
            <person name="Takaki Y."/>
            <person name="Nishi S."/>
            <person name="Hori S."/>
            <person name="Arai W."/>
            <person name="Tsubouchi T."/>
            <person name="Morono Y."/>
            <person name="Uchiyama I."/>
            <person name="Ito T."/>
            <person name="Fujiyama A."/>
            <person name="Inagaki F."/>
            <person name="Takami H."/>
        </authorList>
    </citation>
    <scope>NUCLEOTIDE SEQUENCE</scope>
    <source>
        <strain evidence="9">Expedition CK06-06</strain>
    </source>
</reference>
<feature type="non-terminal residue" evidence="9">
    <location>
        <position position="176"/>
    </location>
</feature>
<comment type="caution">
    <text evidence="9">The sequence shown here is derived from an EMBL/GenBank/DDBJ whole genome shotgun (WGS) entry which is preliminary data.</text>
</comment>
<dbReference type="Gene3D" id="3.40.190.10">
    <property type="entry name" value="Periplasmic binding protein-like II"/>
    <property type="match status" value="2"/>
</dbReference>
<dbReference type="EC" id="2.4.2.17" evidence="3"/>
<dbReference type="GO" id="GO:0000105">
    <property type="term" value="P:L-histidine biosynthetic process"/>
    <property type="evidence" value="ECO:0007669"/>
    <property type="project" value="UniProtKB-UniPathway"/>
</dbReference>
<dbReference type="PANTHER" id="PTHR21403">
    <property type="entry name" value="ATP PHOSPHORIBOSYLTRANSFERASE ATP-PRTASE"/>
    <property type="match status" value="1"/>
</dbReference>
<organism evidence="9">
    <name type="scientific">marine sediment metagenome</name>
    <dbReference type="NCBI Taxonomy" id="412755"/>
    <lineage>
        <taxon>unclassified sequences</taxon>
        <taxon>metagenomes</taxon>
        <taxon>ecological metagenomes</taxon>
    </lineage>
</organism>
<dbReference type="GO" id="GO:0005737">
    <property type="term" value="C:cytoplasm"/>
    <property type="evidence" value="ECO:0007669"/>
    <property type="project" value="InterPro"/>
</dbReference>
<accession>X1D5Z2</accession>
<dbReference type="Pfam" id="PF01634">
    <property type="entry name" value="HisG"/>
    <property type="match status" value="1"/>
</dbReference>
<comment type="catalytic activity">
    <reaction evidence="1">
        <text>1-(5-phospho-beta-D-ribosyl)-ATP + diphosphate = 5-phospho-alpha-D-ribose 1-diphosphate + ATP</text>
        <dbReference type="Rhea" id="RHEA:18473"/>
        <dbReference type="ChEBI" id="CHEBI:30616"/>
        <dbReference type="ChEBI" id="CHEBI:33019"/>
        <dbReference type="ChEBI" id="CHEBI:58017"/>
        <dbReference type="ChEBI" id="CHEBI:73183"/>
        <dbReference type="EC" id="2.4.2.17"/>
    </reaction>
</comment>
<dbReference type="SUPFAM" id="SSF53850">
    <property type="entry name" value="Periplasmic binding protein-like II"/>
    <property type="match status" value="1"/>
</dbReference>
<keyword evidence="6" id="KW-0808">Transferase</keyword>
<keyword evidence="7" id="KW-0368">Histidine biosynthesis</keyword>
<evidence type="ECO:0000259" key="8">
    <source>
        <dbReference type="Pfam" id="PF01634"/>
    </source>
</evidence>
<evidence type="ECO:0000256" key="3">
    <source>
        <dbReference type="ARBA" id="ARBA00011946"/>
    </source>
</evidence>
<sequence>METNSIRENSNSQLVRIGIPSKGRMESETQEFLNSCGFKIRRNRQQYIGWLEGFPNIQIVFQRQKDIINGVLNGNLAFGIVGVDILTESTLKDPGKIVIINDDLGFGKCTLEVSIPENWKEITMKDLKQRKQIFRIASKFPLLTKAFFDRHELNFELIKAEGTIEVAPTLGYSDII</sequence>
<dbReference type="NCBIfam" id="TIGR00070">
    <property type="entry name" value="hisG"/>
    <property type="match status" value="1"/>
</dbReference>
<keyword evidence="4" id="KW-0028">Amino-acid biosynthesis</keyword>
<evidence type="ECO:0000256" key="2">
    <source>
        <dbReference type="ARBA" id="ARBA00004667"/>
    </source>
</evidence>
<dbReference type="PANTHER" id="PTHR21403:SF8">
    <property type="entry name" value="ATP PHOSPHORIBOSYLTRANSFERASE"/>
    <property type="match status" value="1"/>
</dbReference>
<dbReference type="InterPro" id="IPR013820">
    <property type="entry name" value="ATP_PRibTrfase_cat"/>
</dbReference>
<dbReference type="GO" id="GO:0003879">
    <property type="term" value="F:ATP phosphoribosyltransferase activity"/>
    <property type="evidence" value="ECO:0007669"/>
    <property type="project" value="UniProtKB-EC"/>
</dbReference>
<evidence type="ECO:0000256" key="5">
    <source>
        <dbReference type="ARBA" id="ARBA00022676"/>
    </source>
</evidence>
<name>X1D5Z2_9ZZZZ</name>
<evidence type="ECO:0000256" key="6">
    <source>
        <dbReference type="ARBA" id="ARBA00022679"/>
    </source>
</evidence>